<evidence type="ECO:0000313" key="2">
    <source>
        <dbReference type="Proteomes" id="UP000282574"/>
    </source>
</evidence>
<accession>A0AB37UN57</accession>
<proteinExistence type="predicted"/>
<gene>
    <name evidence="1" type="ORF">DSM107010_19720</name>
</gene>
<keyword evidence="2" id="KW-1185">Reference proteome</keyword>
<dbReference type="AlphaFoldDB" id="A0AB37UN57"/>
<comment type="caution">
    <text evidence="1">The sequence shown here is derived from an EMBL/GenBank/DDBJ whole genome shotgun (WGS) entry which is preliminary data.</text>
</comment>
<protein>
    <submittedName>
        <fullName evidence="1">Uncharacterized protein</fullName>
    </submittedName>
</protein>
<name>A0AB37UN57_9CYAN</name>
<sequence>MRYFTIDDFTALIPVRFELNSNRTDEFGKSNILSSSIVKSKVLSLQPVSRIRLVGALAN</sequence>
<evidence type="ECO:0000313" key="1">
    <source>
        <dbReference type="EMBL" id="RUT12842.1"/>
    </source>
</evidence>
<dbReference type="EMBL" id="RSCK01000011">
    <property type="protein sequence ID" value="RUT12842.1"/>
    <property type="molecule type" value="Genomic_DNA"/>
</dbReference>
<dbReference type="Proteomes" id="UP000282574">
    <property type="component" value="Unassembled WGS sequence"/>
</dbReference>
<reference evidence="1 2" key="1">
    <citation type="journal article" date="2019" name="Genome Biol. Evol.">
        <title>Day and night: Metabolic profiles and evolutionary relationships of six axenic non-marine cyanobacteria.</title>
        <authorList>
            <person name="Will S.E."/>
            <person name="Henke P."/>
            <person name="Boedeker C."/>
            <person name="Huang S."/>
            <person name="Brinkmann H."/>
            <person name="Rohde M."/>
            <person name="Jarek M."/>
            <person name="Friedl T."/>
            <person name="Seufert S."/>
            <person name="Schumacher M."/>
            <person name="Overmann J."/>
            <person name="Neumann-Schaal M."/>
            <person name="Petersen J."/>
        </authorList>
    </citation>
    <scope>NUCLEOTIDE SEQUENCE [LARGE SCALE GENOMIC DNA]</scope>
    <source>
        <strain evidence="1 2">SAG 39.79</strain>
    </source>
</reference>
<organism evidence="1 2">
    <name type="scientific">Chroococcidiopsis cubana SAG 39.79</name>
    <dbReference type="NCBI Taxonomy" id="388085"/>
    <lineage>
        <taxon>Bacteria</taxon>
        <taxon>Bacillati</taxon>
        <taxon>Cyanobacteriota</taxon>
        <taxon>Cyanophyceae</taxon>
        <taxon>Chroococcidiopsidales</taxon>
        <taxon>Chroococcidiopsidaceae</taxon>
        <taxon>Chroococcidiopsis</taxon>
    </lineage>
</organism>